<protein>
    <submittedName>
        <fullName evidence="1">Uncharacterized protein</fullName>
    </submittedName>
</protein>
<name>A0A0E9SGN8_ANGAN</name>
<sequence length="55" mass="6192">MTWVLSSFLKGVMAKPQKSRFEWGQHFLNSKVHREVTNKTGLGKNCSAPKTSAQN</sequence>
<accession>A0A0E9SGN8</accession>
<organism evidence="1">
    <name type="scientific">Anguilla anguilla</name>
    <name type="common">European freshwater eel</name>
    <name type="synonym">Muraena anguilla</name>
    <dbReference type="NCBI Taxonomy" id="7936"/>
    <lineage>
        <taxon>Eukaryota</taxon>
        <taxon>Metazoa</taxon>
        <taxon>Chordata</taxon>
        <taxon>Craniata</taxon>
        <taxon>Vertebrata</taxon>
        <taxon>Euteleostomi</taxon>
        <taxon>Actinopterygii</taxon>
        <taxon>Neopterygii</taxon>
        <taxon>Teleostei</taxon>
        <taxon>Anguilliformes</taxon>
        <taxon>Anguillidae</taxon>
        <taxon>Anguilla</taxon>
    </lineage>
</organism>
<dbReference type="AlphaFoldDB" id="A0A0E9SGN8"/>
<reference evidence="1" key="1">
    <citation type="submission" date="2014-11" db="EMBL/GenBank/DDBJ databases">
        <authorList>
            <person name="Amaro Gonzalez C."/>
        </authorList>
    </citation>
    <scope>NUCLEOTIDE SEQUENCE</scope>
</reference>
<proteinExistence type="predicted"/>
<reference evidence="1" key="2">
    <citation type="journal article" date="2015" name="Fish Shellfish Immunol.">
        <title>Early steps in the European eel (Anguilla anguilla)-Vibrio vulnificus interaction in the gills: Role of the RtxA13 toxin.</title>
        <authorList>
            <person name="Callol A."/>
            <person name="Pajuelo D."/>
            <person name="Ebbesson L."/>
            <person name="Teles M."/>
            <person name="MacKenzie S."/>
            <person name="Amaro C."/>
        </authorList>
    </citation>
    <scope>NUCLEOTIDE SEQUENCE</scope>
</reference>
<dbReference type="EMBL" id="GBXM01068175">
    <property type="protein sequence ID" value="JAH40402.1"/>
    <property type="molecule type" value="Transcribed_RNA"/>
</dbReference>
<evidence type="ECO:0000313" key="1">
    <source>
        <dbReference type="EMBL" id="JAH40402.1"/>
    </source>
</evidence>